<dbReference type="RefSeq" id="WP_141200056.1">
    <property type="nucleotide sequence ID" value="NZ_CP041186.1"/>
</dbReference>
<dbReference type="SUPFAM" id="SSF55729">
    <property type="entry name" value="Acyl-CoA N-acyltransferases (Nat)"/>
    <property type="match status" value="1"/>
</dbReference>
<dbReference type="InterPro" id="IPR020084">
    <property type="entry name" value="NUDIX_hydrolase_CS"/>
</dbReference>
<dbReference type="Proteomes" id="UP000315995">
    <property type="component" value="Chromosome"/>
</dbReference>
<evidence type="ECO:0000256" key="1">
    <source>
        <dbReference type="ARBA" id="ARBA00022679"/>
    </source>
</evidence>
<name>A0A4Y6PZ67_PERCE</name>
<organism evidence="7 8">
    <name type="scientific">Persicimonas caeni</name>
    <dbReference type="NCBI Taxonomy" id="2292766"/>
    <lineage>
        <taxon>Bacteria</taxon>
        <taxon>Deltaproteobacteria</taxon>
        <taxon>Bradymonadales</taxon>
        <taxon>Bradymonadaceae</taxon>
        <taxon>Persicimonas</taxon>
    </lineage>
</organism>
<evidence type="ECO:0000313" key="7">
    <source>
        <dbReference type="EMBL" id="QDG53602.1"/>
    </source>
</evidence>
<protein>
    <submittedName>
        <fullName evidence="7">GNAT family N-acetyltransferase</fullName>
    </submittedName>
</protein>
<accession>A0A4Y6PZ67</accession>
<gene>
    <name evidence="7" type="ORF">FIV42_23510</name>
</gene>
<dbReference type="Pfam" id="PF00583">
    <property type="entry name" value="Acetyltransf_1"/>
    <property type="match status" value="1"/>
</dbReference>
<accession>A0A5B8YE46</accession>
<dbReference type="PROSITE" id="PS00893">
    <property type="entry name" value="NUDIX_BOX"/>
    <property type="match status" value="1"/>
</dbReference>
<dbReference type="InterPro" id="IPR015797">
    <property type="entry name" value="NUDIX_hydrolase-like_dom_sf"/>
</dbReference>
<dbReference type="InterPro" id="IPR020476">
    <property type="entry name" value="Nudix_hydrolase"/>
</dbReference>
<keyword evidence="2 4" id="KW-0378">Hydrolase</keyword>
<dbReference type="PROSITE" id="PS51186">
    <property type="entry name" value="GNAT"/>
    <property type="match status" value="1"/>
</dbReference>
<dbReference type="PANTHER" id="PTHR43877">
    <property type="entry name" value="AMINOALKYLPHOSPHONATE N-ACETYLTRANSFERASE-RELATED-RELATED"/>
    <property type="match status" value="1"/>
</dbReference>
<dbReference type="Pfam" id="PF00293">
    <property type="entry name" value="NUDIX"/>
    <property type="match status" value="1"/>
</dbReference>
<dbReference type="CDD" id="cd04301">
    <property type="entry name" value="NAT_SF"/>
    <property type="match status" value="1"/>
</dbReference>
<keyword evidence="1 7" id="KW-0808">Transferase</keyword>
<dbReference type="GO" id="GO:0016747">
    <property type="term" value="F:acyltransferase activity, transferring groups other than amino-acyl groups"/>
    <property type="evidence" value="ECO:0007669"/>
    <property type="project" value="InterPro"/>
</dbReference>
<evidence type="ECO:0000259" key="6">
    <source>
        <dbReference type="PROSITE" id="PS51462"/>
    </source>
</evidence>
<proteinExistence type="inferred from homology"/>
<evidence type="ECO:0000256" key="3">
    <source>
        <dbReference type="ARBA" id="ARBA00023315"/>
    </source>
</evidence>
<feature type="domain" description="N-acetyltransferase" evidence="5">
    <location>
        <begin position="211"/>
        <end position="363"/>
    </location>
</feature>
<evidence type="ECO:0000256" key="2">
    <source>
        <dbReference type="ARBA" id="ARBA00022801"/>
    </source>
</evidence>
<keyword evidence="8" id="KW-1185">Reference proteome</keyword>
<dbReference type="EMBL" id="CP041186">
    <property type="protein sequence ID" value="QDG53602.1"/>
    <property type="molecule type" value="Genomic_DNA"/>
</dbReference>
<dbReference type="OrthoDB" id="9789603at2"/>
<dbReference type="Gene3D" id="3.40.630.30">
    <property type="match status" value="1"/>
</dbReference>
<dbReference type="PRINTS" id="PR00502">
    <property type="entry name" value="NUDIXFAMILY"/>
</dbReference>
<dbReference type="InterPro" id="IPR000182">
    <property type="entry name" value="GNAT_dom"/>
</dbReference>
<evidence type="ECO:0000259" key="5">
    <source>
        <dbReference type="PROSITE" id="PS51186"/>
    </source>
</evidence>
<dbReference type="InterPro" id="IPR016181">
    <property type="entry name" value="Acyl_CoA_acyltransferase"/>
</dbReference>
<keyword evidence="3" id="KW-0012">Acyltransferase</keyword>
<evidence type="ECO:0000256" key="4">
    <source>
        <dbReference type="RuleBase" id="RU003476"/>
    </source>
</evidence>
<evidence type="ECO:0000313" key="8">
    <source>
        <dbReference type="Proteomes" id="UP000315995"/>
    </source>
</evidence>
<feature type="domain" description="Nudix hydrolase" evidence="6">
    <location>
        <begin position="1"/>
        <end position="151"/>
    </location>
</feature>
<sequence length="363" mass="40569">MNELVKVTAFVVTADEPHHLLVFGHPTAGLQLPAGTVEPGETPIAAAKREVWEETGLEVASRGVVLCEQLSELGPDLAVMLETVASDGITFRRGHHVKVLAHDQAREAARIREEILDYNTTPPEVISATEGDVPVAALAHRIRRHFVLFVEPVQRAAPWVRRADGHDFEVRWTRLSEDIPLVEGLKSQKAWLKSNFARLRACLSAALDSRIKLNLADDPDHIDACERILRELPAWFGIEEAIVEYVEQIAELPTFLARSRGEIVGFLSVEQHSAAAAEIIVMGVAESHHRRGVGRALVEAAEAHLRDRGVRFLQVKTLSEAHPSPEYARTREFYRAVGFEPLEEFPTLWDERNPCLQMVKWLG</sequence>
<dbReference type="AlphaFoldDB" id="A0A4Y6PZ67"/>
<dbReference type="PROSITE" id="PS51462">
    <property type="entry name" value="NUDIX"/>
    <property type="match status" value="1"/>
</dbReference>
<dbReference type="GO" id="GO:0016787">
    <property type="term" value="F:hydrolase activity"/>
    <property type="evidence" value="ECO:0007669"/>
    <property type="project" value="UniProtKB-KW"/>
</dbReference>
<dbReference type="InterPro" id="IPR000086">
    <property type="entry name" value="NUDIX_hydrolase_dom"/>
</dbReference>
<comment type="similarity">
    <text evidence="4">Belongs to the Nudix hydrolase family.</text>
</comment>
<dbReference type="InterPro" id="IPR050832">
    <property type="entry name" value="Bact_Acetyltransf"/>
</dbReference>
<dbReference type="Gene3D" id="3.90.79.10">
    <property type="entry name" value="Nucleoside Triphosphate Pyrophosphohydrolase"/>
    <property type="match status" value="1"/>
</dbReference>
<reference evidence="7 8" key="1">
    <citation type="submission" date="2019-06" db="EMBL/GenBank/DDBJ databases">
        <title>Persicimonas caeni gen. nov., sp. nov., a predatory bacterium isolated from solar saltern.</title>
        <authorList>
            <person name="Wang S."/>
        </authorList>
    </citation>
    <scope>NUCLEOTIDE SEQUENCE [LARGE SCALE GENOMIC DNA]</scope>
    <source>
        <strain evidence="7 8">YN101</strain>
    </source>
</reference>
<dbReference type="SUPFAM" id="SSF55811">
    <property type="entry name" value="Nudix"/>
    <property type="match status" value="1"/>
</dbReference>